<name>A0A1R1I7P0_9RHOO</name>
<feature type="transmembrane region" description="Helical" evidence="3">
    <location>
        <begin position="159"/>
        <end position="178"/>
    </location>
</feature>
<organism evidence="5 6">
    <name type="scientific">Azonexus hydrophilus</name>
    <dbReference type="NCBI Taxonomy" id="418702"/>
    <lineage>
        <taxon>Bacteria</taxon>
        <taxon>Pseudomonadati</taxon>
        <taxon>Pseudomonadota</taxon>
        <taxon>Betaproteobacteria</taxon>
        <taxon>Rhodocyclales</taxon>
        <taxon>Azonexaceae</taxon>
        <taxon>Azonexus</taxon>
    </lineage>
</organism>
<dbReference type="FunFam" id="3.30.70.270:FF:000001">
    <property type="entry name" value="Diguanylate cyclase domain protein"/>
    <property type="match status" value="1"/>
</dbReference>
<dbReference type="Gene3D" id="3.30.70.270">
    <property type="match status" value="1"/>
</dbReference>
<dbReference type="PANTHER" id="PTHR45138:SF9">
    <property type="entry name" value="DIGUANYLATE CYCLASE DGCM-RELATED"/>
    <property type="match status" value="1"/>
</dbReference>
<comment type="caution">
    <text evidence="5">The sequence shown here is derived from an EMBL/GenBank/DDBJ whole genome shotgun (WGS) entry which is preliminary data.</text>
</comment>
<dbReference type="GO" id="GO:0043709">
    <property type="term" value="P:cell adhesion involved in single-species biofilm formation"/>
    <property type="evidence" value="ECO:0007669"/>
    <property type="project" value="TreeGrafter"/>
</dbReference>
<dbReference type="InterPro" id="IPR050469">
    <property type="entry name" value="Diguanylate_Cyclase"/>
</dbReference>
<dbReference type="EC" id="2.7.7.65" evidence="1"/>
<dbReference type="GO" id="GO:1902201">
    <property type="term" value="P:negative regulation of bacterial-type flagellum-dependent cell motility"/>
    <property type="evidence" value="ECO:0007669"/>
    <property type="project" value="TreeGrafter"/>
</dbReference>
<keyword evidence="3" id="KW-0812">Transmembrane</keyword>
<feature type="transmembrane region" description="Helical" evidence="3">
    <location>
        <begin position="109"/>
        <end position="128"/>
    </location>
</feature>
<feature type="domain" description="GGDEF" evidence="4">
    <location>
        <begin position="235"/>
        <end position="368"/>
    </location>
</feature>
<comment type="catalytic activity">
    <reaction evidence="2">
        <text>2 GTP = 3',3'-c-di-GMP + 2 diphosphate</text>
        <dbReference type="Rhea" id="RHEA:24898"/>
        <dbReference type="ChEBI" id="CHEBI:33019"/>
        <dbReference type="ChEBI" id="CHEBI:37565"/>
        <dbReference type="ChEBI" id="CHEBI:58805"/>
        <dbReference type="EC" id="2.7.7.65"/>
    </reaction>
</comment>
<dbReference type="EMBL" id="MTHD01000002">
    <property type="protein sequence ID" value="OMG54694.1"/>
    <property type="molecule type" value="Genomic_DNA"/>
</dbReference>
<gene>
    <name evidence="5" type="ORF">BJN45_05640</name>
</gene>
<dbReference type="Proteomes" id="UP000187526">
    <property type="component" value="Unassembled WGS sequence"/>
</dbReference>
<dbReference type="OrthoDB" id="9813903at2"/>
<dbReference type="NCBIfam" id="TIGR00254">
    <property type="entry name" value="GGDEF"/>
    <property type="match status" value="1"/>
</dbReference>
<dbReference type="GO" id="GO:0052621">
    <property type="term" value="F:diguanylate cyclase activity"/>
    <property type="evidence" value="ECO:0007669"/>
    <property type="project" value="UniProtKB-EC"/>
</dbReference>
<evidence type="ECO:0000313" key="6">
    <source>
        <dbReference type="Proteomes" id="UP000187526"/>
    </source>
</evidence>
<dbReference type="InterPro" id="IPR000160">
    <property type="entry name" value="GGDEF_dom"/>
</dbReference>
<dbReference type="RefSeq" id="WP_076092991.1">
    <property type="nucleotide sequence ID" value="NZ_MTHD01000002.1"/>
</dbReference>
<dbReference type="InterPro" id="IPR029787">
    <property type="entry name" value="Nucleotide_cyclase"/>
</dbReference>
<dbReference type="SUPFAM" id="SSF55073">
    <property type="entry name" value="Nucleotide cyclase"/>
    <property type="match status" value="1"/>
</dbReference>
<accession>A0A1R1I7P0</accession>
<feature type="transmembrane region" description="Helical" evidence="3">
    <location>
        <begin position="135"/>
        <end position="153"/>
    </location>
</feature>
<dbReference type="Pfam" id="PF00990">
    <property type="entry name" value="GGDEF"/>
    <property type="match status" value="1"/>
</dbReference>
<feature type="transmembrane region" description="Helical" evidence="3">
    <location>
        <begin position="49"/>
        <end position="69"/>
    </location>
</feature>
<evidence type="ECO:0000256" key="2">
    <source>
        <dbReference type="ARBA" id="ARBA00034247"/>
    </source>
</evidence>
<dbReference type="PANTHER" id="PTHR45138">
    <property type="entry name" value="REGULATORY COMPONENTS OF SENSORY TRANSDUCTION SYSTEM"/>
    <property type="match status" value="1"/>
</dbReference>
<dbReference type="PROSITE" id="PS50887">
    <property type="entry name" value="GGDEF"/>
    <property type="match status" value="1"/>
</dbReference>
<sequence length="371" mass="40545">MEEANGASVRWHQLRLYVDNHLHDRYLAPPLTVVVAALLTLWVPVGQALLWAGVELVVIAVYVSVYLRFRRAPAEDAGRWARRIALAHGAHMAMWSSIVVWAYQPGDLSSLMFVMLVHVGLISLTVVMSNPHRRLLLSDLVAPAVALVGPPLLDGSLFSVGLTALGLLYIALMLLVGLKIHASTLEALVLRQRNDQLISELERQVKRDALTGLANRRHFIETGEEELQRATRYRHPLALLMVDIDHFKPVNDTYGHLAGDEVLKAVAAVCAESVRGNDCLARLGGEEFAILMPETGLDEAGAAAERLRVAVERLRCELHEGLVTPTVSIGVAIIENTGESLSSLMRRGDRAMYAAKAQGRNQVVIAPALAA</sequence>
<dbReference type="CDD" id="cd01949">
    <property type="entry name" value="GGDEF"/>
    <property type="match status" value="1"/>
</dbReference>
<feature type="transmembrane region" description="Helical" evidence="3">
    <location>
        <begin position="81"/>
        <end position="103"/>
    </location>
</feature>
<keyword evidence="3" id="KW-0472">Membrane</keyword>
<proteinExistence type="predicted"/>
<dbReference type="GO" id="GO:0005886">
    <property type="term" value="C:plasma membrane"/>
    <property type="evidence" value="ECO:0007669"/>
    <property type="project" value="TreeGrafter"/>
</dbReference>
<dbReference type="AlphaFoldDB" id="A0A1R1I7P0"/>
<evidence type="ECO:0000256" key="3">
    <source>
        <dbReference type="SAM" id="Phobius"/>
    </source>
</evidence>
<evidence type="ECO:0000259" key="4">
    <source>
        <dbReference type="PROSITE" id="PS50887"/>
    </source>
</evidence>
<evidence type="ECO:0000313" key="5">
    <source>
        <dbReference type="EMBL" id="OMG54694.1"/>
    </source>
</evidence>
<dbReference type="SMART" id="SM00267">
    <property type="entry name" value="GGDEF"/>
    <property type="match status" value="1"/>
</dbReference>
<feature type="transmembrane region" description="Helical" evidence="3">
    <location>
        <begin position="26"/>
        <end position="43"/>
    </location>
</feature>
<keyword evidence="6" id="KW-1185">Reference proteome</keyword>
<dbReference type="InterPro" id="IPR043128">
    <property type="entry name" value="Rev_trsase/Diguanyl_cyclase"/>
</dbReference>
<reference evidence="5 6" key="1">
    <citation type="submission" date="2016-10" db="EMBL/GenBank/DDBJ databases">
        <title>Alkaliphiles isolated from bioreactors.</title>
        <authorList>
            <person name="Salah Z."/>
            <person name="Rout S.P."/>
            <person name="Humphreys P.N."/>
        </authorList>
    </citation>
    <scope>NUCLEOTIDE SEQUENCE [LARGE SCALE GENOMIC DNA]</scope>
    <source>
        <strain evidence="5 6">ZS02</strain>
    </source>
</reference>
<dbReference type="STRING" id="418702.BJN45_05640"/>
<evidence type="ECO:0000256" key="1">
    <source>
        <dbReference type="ARBA" id="ARBA00012528"/>
    </source>
</evidence>
<protein>
    <recommendedName>
        <fullName evidence="1">diguanylate cyclase</fullName>
        <ecNumber evidence="1">2.7.7.65</ecNumber>
    </recommendedName>
</protein>
<keyword evidence="3" id="KW-1133">Transmembrane helix</keyword>